<comment type="subcellular location">
    <subcellularLocation>
        <location evidence="1">Secreted</location>
        <location evidence="1">Cell wall</location>
    </subcellularLocation>
</comment>
<accession>A0A0Q3HCK8</accession>
<sequence>MPPYIYTQNSTQPTPIHTHTFHFHPEAHTTMTAAAVSPVLAFAVLFLCSAAQLISGCPVPLPHQTADNNPRLQRAYSALQALKHAITDDPRNLTSNWCGPDVCAYYGVFCAAALDDPCSRAVAGLDLNHGDIAGTFPDELGLLTDIAVLHLNSNRFAGTLPETLPKLSLLHELDVSNNRLSGGFPQHILCLPNVKYVDIRFNNLCGPVPPAIFDKNIDALFINNNHFEFELPENLGNSPASVIVLANLGKLSGCIPPSIGKMAGTLNELVILNSGVKSCIPQEIGQLRELTVLDLSFNELQGTLPESMAGLRSLEQLDVAHNELSGHIPEAICALPRLANFTYSFNYFCGEPERCAALRRNDDRQNCIAGRPDQRPADQCLAFLHRPPVHCDPHGCFAHY</sequence>
<reference evidence="13" key="3">
    <citation type="submission" date="2018-08" db="UniProtKB">
        <authorList>
            <consortium name="EnsemblPlants"/>
        </authorList>
    </citation>
    <scope>IDENTIFICATION</scope>
    <source>
        <strain evidence="13">cv. Bd21</strain>
    </source>
</reference>
<dbReference type="STRING" id="15368.A0A0Q3HCK8"/>
<evidence type="ECO:0000313" key="13">
    <source>
        <dbReference type="EnsemblPlants" id="KQK20631"/>
    </source>
</evidence>
<evidence type="ECO:0000313" key="12">
    <source>
        <dbReference type="EMBL" id="KQK20631.1"/>
    </source>
</evidence>
<keyword evidence="5" id="KW-0732">Signal</keyword>
<dbReference type="GO" id="GO:0071555">
    <property type="term" value="P:cell wall organization"/>
    <property type="evidence" value="ECO:0007669"/>
    <property type="project" value="UniProtKB-KW"/>
</dbReference>
<dbReference type="InterPro" id="IPR013210">
    <property type="entry name" value="LRR_N_plant-typ"/>
</dbReference>
<keyword evidence="3" id="KW-0964">Secreted</keyword>
<evidence type="ECO:0000256" key="5">
    <source>
        <dbReference type="ARBA" id="ARBA00022729"/>
    </source>
</evidence>
<evidence type="ECO:0000256" key="3">
    <source>
        <dbReference type="ARBA" id="ARBA00022525"/>
    </source>
</evidence>
<feature type="domain" description="Leucine-rich repeat-containing N-terminal plant-type" evidence="11">
    <location>
        <begin position="77"/>
        <end position="110"/>
    </location>
</feature>
<keyword evidence="8" id="KW-0379">Hydroxylation</keyword>
<keyword evidence="6" id="KW-0677">Repeat</keyword>
<dbReference type="Pfam" id="PF08263">
    <property type="entry name" value="LRRNT_2"/>
    <property type="match status" value="1"/>
</dbReference>
<dbReference type="EnsemblPlants" id="KQK20631">
    <property type="protein sequence ID" value="KQK20631"/>
    <property type="gene ID" value="BRADI_1g55720v3"/>
</dbReference>
<evidence type="ECO:0000256" key="6">
    <source>
        <dbReference type="ARBA" id="ARBA00022737"/>
    </source>
</evidence>
<proteinExistence type="predicted"/>
<evidence type="ECO:0000259" key="11">
    <source>
        <dbReference type="Pfam" id="PF08263"/>
    </source>
</evidence>
<keyword evidence="7" id="KW-0325">Glycoprotein</keyword>
<dbReference type="Gene3D" id="3.80.10.10">
    <property type="entry name" value="Ribonuclease Inhibitor"/>
    <property type="match status" value="2"/>
</dbReference>
<dbReference type="FunFam" id="3.80.10.10:FF:000041">
    <property type="entry name" value="LRR receptor-like serine/threonine-protein kinase ERECTA"/>
    <property type="match status" value="1"/>
</dbReference>
<evidence type="ECO:0000256" key="9">
    <source>
        <dbReference type="ARBA" id="ARBA00023316"/>
    </source>
</evidence>
<dbReference type="OrthoDB" id="676979at2759"/>
<evidence type="ECO:0000256" key="2">
    <source>
        <dbReference type="ARBA" id="ARBA00022512"/>
    </source>
</evidence>
<dbReference type="PANTHER" id="PTHR32093:SF101">
    <property type="entry name" value="OS07G0176500 PROTEIN"/>
    <property type="match status" value="1"/>
</dbReference>
<dbReference type="PANTHER" id="PTHR32093">
    <property type="entry name" value="LEUCINE-RICH REPEAT EXTENSIN-LIKE PROTEIN 3-RELATED"/>
    <property type="match status" value="1"/>
</dbReference>
<dbReference type="InterPro" id="IPR032675">
    <property type="entry name" value="LRR_dom_sf"/>
</dbReference>
<dbReference type="Gramene" id="KQK20631">
    <property type="protein sequence ID" value="KQK20631"/>
    <property type="gene ID" value="BRADI_1g55720v3"/>
</dbReference>
<evidence type="ECO:0000256" key="7">
    <source>
        <dbReference type="ARBA" id="ARBA00023180"/>
    </source>
</evidence>
<gene>
    <name evidence="13" type="primary">LOC100838253</name>
    <name evidence="12" type="ORF">BRADI_1g55720v3</name>
</gene>
<evidence type="ECO:0000256" key="1">
    <source>
        <dbReference type="ARBA" id="ARBA00004191"/>
    </source>
</evidence>
<dbReference type="EMBL" id="CM000880">
    <property type="protein sequence ID" value="KQK20631.1"/>
    <property type="molecule type" value="Genomic_DNA"/>
</dbReference>
<dbReference type="AlphaFoldDB" id="A0A0Q3HCK8"/>
<dbReference type="SUPFAM" id="SSF52058">
    <property type="entry name" value="L domain-like"/>
    <property type="match status" value="1"/>
</dbReference>
<dbReference type="InterPro" id="IPR051582">
    <property type="entry name" value="LRR_extensin-like_regulator"/>
</dbReference>
<evidence type="ECO:0000313" key="14">
    <source>
        <dbReference type="Proteomes" id="UP000008810"/>
    </source>
</evidence>
<evidence type="ECO:0000256" key="8">
    <source>
        <dbReference type="ARBA" id="ARBA00023278"/>
    </source>
</evidence>
<reference evidence="12" key="2">
    <citation type="submission" date="2017-06" db="EMBL/GenBank/DDBJ databases">
        <title>WGS assembly of Brachypodium distachyon.</title>
        <authorList>
            <consortium name="The International Brachypodium Initiative"/>
            <person name="Lucas S."/>
            <person name="Harmon-Smith M."/>
            <person name="Lail K."/>
            <person name="Tice H."/>
            <person name="Grimwood J."/>
            <person name="Bruce D."/>
            <person name="Barry K."/>
            <person name="Shu S."/>
            <person name="Lindquist E."/>
            <person name="Wang M."/>
            <person name="Pitluck S."/>
            <person name="Vogel J.P."/>
            <person name="Garvin D.F."/>
            <person name="Mockler T.C."/>
            <person name="Schmutz J."/>
            <person name="Rokhsar D."/>
            <person name="Bevan M.W."/>
        </authorList>
    </citation>
    <scope>NUCLEOTIDE SEQUENCE</scope>
    <source>
        <strain evidence="12">Bd21</strain>
    </source>
</reference>
<dbReference type="ExpressionAtlas" id="A0A0Q3HCK8">
    <property type="expression patterns" value="baseline and differential"/>
</dbReference>
<evidence type="ECO:0000256" key="4">
    <source>
        <dbReference type="ARBA" id="ARBA00022614"/>
    </source>
</evidence>
<keyword evidence="9" id="KW-0961">Cell wall biogenesis/degradation</keyword>
<reference evidence="12 13" key="1">
    <citation type="journal article" date="2010" name="Nature">
        <title>Genome sequencing and analysis of the model grass Brachypodium distachyon.</title>
        <authorList>
            <consortium name="International Brachypodium Initiative"/>
        </authorList>
    </citation>
    <scope>NUCLEOTIDE SEQUENCE [LARGE SCALE GENOMIC DNA]</scope>
    <source>
        <strain evidence="12 13">Bd21</strain>
    </source>
</reference>
<name>A0A0Q3HCK8_BRADI</name>
<dbReference type="Pfam" id="PF13855">
    <property type="entry name" value="LRR_8"/>
    <property type="match status" value="1"/>
</dbReference>
<dbReference type="PRINTS" id="PR00019">
    <property type="entry name" value="LEURICHRPT"/>
</dbReference>
<dbReference type="Pfam" id="PF00560">
    <property type="entry name" value="LRR_1"/>
    <property type="match status" value="1"/>
</dbReference>
<evidence type="ECO:0000256" key="10">
    <source>
        <dbReference type="ARBA" id="ARBA00041871"/>
    </source>
</evidence>
<dbReference type="Proteomes" id="UP000008810">
    <property type="component" value="Chromosome 1"/>
</dbReference>
<protein>
    <recommendedName>
        <fullName evidence="10">Cell wall hydroxyproline-rich glycoprotein</fullName>
    </recommendedName>
</protein>
<keyword evidence="4" id="KW-0433">Leucine-rich repeat</keyword>
<dbReference type="InterPro" id="IPR001611">
    <property type="entry name" value="Leu-rich_rpt"/>
</dbReference>
<keyword evidence="14" id="KW-1185">Reference proteome</keyword>
<keyword evidence="2" id="KW-0134">Cell wall</keyword>
<organism evidence="12">
    <name type="scientific">Brachypodium distachyon</name>
    <name type="common">Purple false brome</name>
    <name type="synonym">Trachynia distachya</name>
    <dbReference type="NCBI Taxonomy" id="15368"/>
    <lineage>
        <taxon>Eukaryota</taxon>
        <taxon>Viridiplantae</taxon>
        <taxon>Streptophyta</taxon>
        <taxon>Embryophyta</taxon>
        <taxon>Tracheophyta</taxon>
        <taxon>Spermatophyta</taxon>
        <taxon>Magnoliopsida</taxon>
        <taxon>Liliopsida</taxon>
        <taxon>Poales</taxon>
        <taxon>Poaceae</taxon>
        <taxon>BOP clade</taxon>
        <taxon>Pooideae</taxon>
        <taxon>Stipodae</taxon>
        <taxon>Brachypodieae</taxon>
        <taxon>Brachypodium</taxon>
    </lineage>
</organism>
<dbReference type="FunFam" id="3.80.10.10:FF:000224">
    <property type="entry name" value="Leucine-rich repeat extensin-like protein 1"/>
    <property type="match status" value="1"/>
</dbReference>